<dbReference type="AlphaFoldDB" id="A0A0F8Z184"/>
<protein>
    <submittedName>
        <fullName evidence="1">Uncharacterized protein</fullName>
    </submittedName>
</protein>
<evidence type="ECO:0000313" key="1">
    <source>
        <dbReference type="EMBL" id="KKK53861.1"/>
    </source>
</evidence>
<name>A0A0F8Z184_9ZZZZ</name>
<reference evidence="1" key="1">
    <citation type="journal article" date="2015" name="Nature">
        <title>Complex archaea that bridge the gap between prokaryotes and eukaryotes.</title>
        <authorList>
            <person name="Spang A."/>
            <person name="Saw J.H."/>
            <person name="Jorgensen S.L."/>
            <person name="Zaremba-Niedzwiedzka K."/>
            <person name="Martijn J."/>
            <person name="Lind A.E."/>
            <person name="van Eijk R."/>
            <person name="Schleper C."/>
            <person name="Guy L."/>
            <person name="Ettema T.J."/>
        </authorList>
    </citation>
    <scope>NUCLEOTIDE SEQUENCE</scope>
</reference>
<proteinExistence type="predicted"/>
<organism evidence="1">
    <name type="scientific">marine sediment metagenome</name>
    <dbReference type="NCBI Taxonomy" id="412755"/>
    <lineage>
        <taxon>unclassified sequences</taxon>
        <taxon>metagenomes</taxon>
        <taxon>ecological metagenomes</taxon>
    </lineage>
</organism>
<comment type="caution">
    <text evidence="1">The sequence shown here is derived from an EMBL/GenBank/DDBJ whole genome shotgun (WGS) entry which is preliminary data.</text>
</comment>
<sequence length="69" mass="7904">MTVKELIERLNYMPSDSDVVVYNSREELVIVSDITLETLCYGVGDRDGSVDRYHHPKLDMTEEDAVVIE</sequence>
<accession>A0A0F8Z184</accession>
<gene>
    <name evidence="1" type="ORF">LCGC14_3090540</name>
</gene>
<dbReference type="EMBL" id="LAZR01066293">
    <property type="protein sequence ID" value="KKK53861.1"/>
    <property type="molecule type" value="Genomic_DNA"/>
</dbReference>